<sequence length="94" mass="11161">MAGRIVPESGGEKNSFFRLLLDLENRGYFIRDVSAERRASYGREIYLTLIPSDGGMEHYPLKQFRRNASREAVYNTIDKYIRWLRQYKRQPIKS</sequence>
<proteinExistence type="predicted"/>
<name>A0A5I9F3Y6_SALET</name>
<reference evidence="1" key="1">
    <citation type="submission" date="2019-07" db="EMBL/GenBank/DDBJ databases">
        <authorList>
            <person name="Ashton P.M."/>
            <person name="Dallman T."/>
            <person name="Nair S."/>
            <person name="De Pinna E."/>
            <person name="Peters T."/>
            <person name="Grant K."/>
        </authorList>
    </citation>
    <scope>NUCLEOTIDE SEQUENCE</scope>
    <source>
        <strain evidence="1">773673</strain>
    </source>
</reference>
<dbReference type="EMBL" id="AAIQMM010000037">
    <property type="protein sequence ID" value="ECH0896925.1"/>
    <property type="molecule type" value="Genomic_DNA"/>
</dbReference>
<dbReference type="AlphaFoldDB" id="A0A5I9F3Y6"/>
<accession>A0A5I9F3Y6</accession>
<organism evidence="1">
    <name type="scientific">Salmonella enterica subsp. enterica serovar Glostrup</name>
    <dbReference type="NCBI Taxonomy" id="1151180"/>
    <lineage>
        <taxon>Bacteria</taxon>
        <taxon>Pseudomonadati</taxon>
        <taxon>Pseudomonadota</taxon>
        <taxon>Gammaproteobacteria</taxon>
        <taxon>Enterobacterales</taxon>
        <taxon>Enterobacteriaceae</taxon>
        <taxon>Salmonella</taxon>
    </lineage>
</organism>
<protein>
    <submittedName>
        <fullName evidence="1">Uncharacterized protein</fullName>
    </submittedName>
</protein>
<comment type="caution">
    <text evidence="1">The sequence shown here is derived from an EMBL/GenBank/DDBJ whole genome shotgun (WGS) entry which is preliminary data.</text>
</comment>
<gene>
    <name evidence="1" type="ORF">FPD99_23545</name>
</gene>
<evidence type="ECO:0000313" key="1">
    <source>
        <dbReference type="EMBL" id="ECH0896925.1"/>
    </source>
</evidence>